<dbReference type="KEGG" id="poc:NCTC13071_00826"/>
<reference evidence="1 2" key="1">
    <citation type="submission" date="2018-12" db="EMBL/GenBank/DDBJ databases">
        <authorList>
            <consortium name="Pathogen Informatics"/>
        </authorList>
    </citation>
    <scope>NUCLEOTIDE SEQUENCE [LARGE SCALE GENOMIC DNA]</scope>
    <source>
        <strain evidence="1 2">NCTC13071</strain>
    </source>
</reference>
<gene>
    <name evidence="1" type="ORF">NCTC13071_00826</name>
</gene>
<name>A0A448L4E7_9BACT</name>
<evidence type="ECO:0000313" key="1">
    <source>
        <dbReference type="EMBL" id="VEH14840.1"/>
    </source>
</evidence>
<dbReference type="Proteomes" id="UP000274578">
    <property type="component" value="Chromosome 1"/>
</dbReference>
<organism evidence="1 2">
    <name type="scientific">Segatella oris</name>
    <dbReference type="NCBI Taxonomy" id="28135"/>
    <lineage>
        <taxon>Bacteria</taxon>
        <taxon>Pseudomonadati</taxon>
        <taxon>Bacteroidota</taxon>
        <taxon>Bacteroidia</taxon>
        <taxon>Bacteroidales</taxon>
        <taxon>Prevotellaceae</taxon>
        <taxon>Segatella</taxon>
    </lineage>
</organism>
<sequence>MGEKTLIDDYREQVRQIMLKATKENGEPKLTEKEVKDILTSFSDEDLAFGMPFNTPEETAAMLLSE</sequence>
<evidence type="ECO:0000313" key="2">
    <source>
        <dbReference type="Proteomes" id="UP000274578"/>
    </source>
</evidence>
<dbReference type="AlphaFoldDB" id="A0A448L4E7"/>
<proteinExistence type="predicted"/>
<dbReference type="RefSeq" id="WP_004378298.1">
    <property type="nucleotide sequence ID" value="NZ_CAUURG010000019.1"/>
</dbReference>
<protein>
    <submittedName>
        <fullName evidence="1">Uncharacterized protein</fullName>
    </submittedName>
</protein>
<dbReference type="EMBL" id="LR134384">
    <property type="protein sequence ID" value="VEH14840.1"/>
    <property type="molecule type" value="Genomic_DNA"/>
</dbReference>
<dbReference type="GeneID" id="85011709"/>
<accession>A0A448L4E7</accession>